<evidence type="ECO:0000313" key="2">
    <source>
        <dbReference type="EMBL" id="OUS46602.1"/>
    </source>
</evidence>
<proteinExistence type="predicted"/>
<name>A0A1Y5IHN8_OSTTA</name>
<dbReference type="Proteomes" id="UP000195557">
    <property type="component" value="Unassembled WGS sequence"/>
</dbReference>
<gene>
    <name evidence="2" type="ORF">BE221DRAFT_73921</name>
</gene>
<evidence type="ECO:0000256" key="1">
    <source>
        <dbReference type="SAM" id="MobiDB-lite"/>
    </source>
</evidence>
<sequence length="213" mass="22138">YFSRTSTIKLEIFPATSVVAPLLCSSNATKLSALDFNTGLIAPWALTSAPSIAFRVSSVKTLSTIARARAFASSTPFRTFCVTLRAARSHRSGPYAYTTANPAIAPTRNKPFIPITGVFTVVTSPSTPAPLFRIEPPSAARPASLAPPTNPRSASRTPSRAIALAFDAATATSPETSGVDASGLSVAPSPNKASTPLDRLGSSERAKSSARAM</sequence>
<feature type="region of interest" description="Disordered" evidence="1">
    <location>
        <begin position="132"/>
        <end position="158"/>
    </location>
</feature>
<dbReference type="EMBL" id="KZ155782">
    <property type="protein sequence ID" value="OUS46602.1"/>
    <property type="molecule type" value="Genomic_DNA"/>
</dbReference>
<dbReference type="AlphaFoldDB" id="A0A1Y5IHN8"/>
<feature type="compositionally biased region" description="Low complexity" evidence="1">
    <location>
        <begin position="136"/>
        <end position="147"/>
    </location>
</feature>
<feature type="non-terminal residue" evidence="2">
    <location>
        <position position="1"/>
    </location>
</feature>
<accession>A0A1Y5IHN8</accession>
<protein>
    <submittedName>
        <fullName evidence="2">Uncharacterized protein</fullName>
    </submittedName>
</protein>
<reference evidence="2" key="1">
    <citation type="submission" date="2017-04" db="EMBL/GenBank/DDBJ databases">
        <title>Population genomics of picophytoplankton unveils novel chromosome hypervariability.</title>
        <authorList>
            <consortium name="DOE Joint Genome Institute"/>
            <person name="Blanc-Mathieu R."/>
            <person name="Krasovec M."/>
            <person name="Hebrard M."/>
            <person name="Yau S."/>
            <person name="Desgranges E."/>
            <person name="Martin J."/>
            <person name="Schackwitz W."/>
            <person name="Kuo A."/>
            <person name="Salin G."/>
            <person name="Donnadieu C."/>
            <person name="Desdevises Y."/>
            <person name="Sanchez-Ferandin S."/>
            <person name="Moreau H."/>
            <person name="Rivals E."/>
            <person name="Grigoriev I.V."/>
            <person name="Grimsley N."/>
            <person name="Eyre-Walker A."/>
            <person name="Piganeau G."/>
        </authorList>
    </citation>
    <scope>NUCLEOTIDE SEQUENCE [LARGE SCALE GENOMIC DNA]</scope>
    <source>
        <strain evidence="2">RCC 1115</strain>
    </source>
</reference>
<feature type="region of interest" description="Disordered" evidence="1">
    <location>
        <begin position="173"/>
        <end position="213"/>
    </location>
</feature>
<organism evidence="2">
    <name type="scientific">Ostreococcus tauri</name>
    <name type="common">Marine green alga</name>
    <dbReference type="NCBI Taxonomy" id="70448"/>
    <lineage>
        <taxon>Eukaryota</taxon>
        <taxon>Viridiplantae</taxon>
        <taxon>Chlorophyta</taxon>
        <taxon>Mamiellophyceae</taxon>
        <taxon>Mamiellales</taxon>
        <taxon>Bathycoccaceae</taxon>
        <taxon>Ostreococcus</taxon>
    </lineage>
</organism>